<comment type="caution">
    <text evidence="6">The sequence shown here is derived from an EMBL/GenBank/DDBJ whole genome shotgun (WGS) entry which is preliminary data.</text>
</comment>
<accession>A0ABR2EI07</accession>
<keyword evidence="2" id="KW-0186">Copper</keyword>
<keyword evidence="4" id="KW-0812">Transmembrane</keyword>
<feature type="compositionally biased region" description="Low complexity" evidence="3">
    <location>
        <begin position="120"/>
        <end position="134"/>
    </location>
</feature>
<dbReference type="SUPFAM" id="SSF52833">
    <property type="entry name" value="Thioredoxin-like"/>
    <property type="match status" value="1"/>
</dbReference>
<feature type="region of interest" description="Disordered" evidence="3">
    <location>
        <begin position="109"/>
        <end position="147"/>
    </location>
</feature>
<dbReference type="InterPro" id="IPR013766">
    <property type="entry name" value="Thioredoxin_domain"/>
</dbReference>
<name>A0ABR2EI07_9ROSI</name>
<dbReference type="CDD" id="cd02968">
    <property type="entry name" value="SCO"/>
    <property type="match status" value="1"/>
</dbReference>
<dbReference type="Gene3D" id="3.40.30.10">
    <property type="entry name" value="Glutaredoxin"/>
    <property type="match status" value="1"/>
</dbReference>
<feature type="transmembrane region" description="Helical" evidence="4">
    <location>
        <begin position="154"/>
        <end position="173"/>
    </location>
</feature>
<evidence type="ECO:0000313" key="7">
    <source>
        <dbReference type="Proteomes" id="UP001472677"/>
    </source>
</evidence>
<dbReference type="PROSITE" id="PS51352">
    <property type="entry name" value="THIOREDOXIN_2"/>
    <property type="match status" value="1"/>
</dbReference>
<reference evidence="6 7" key="1">
    <citation type="journal article" date="2024" name="G3 (Bethesda)">
        <title>Genome assembly of Hibiscus sabdariffa L. provides insights into metabolisms of medicinal natural products.</title>
        <authorList>
            <person name="Kim T."/>
        </authorList>
    </citation>
    <scope>NUCLEOTIDE SEQUENCE [LARGE SCALE GENOMIC DNA]</scope>
    <source>
        <strain evidence="6">TK-2024</strain>
        <tissue evidence="6">Old leaves</tissue>
    </source>
</reference>
<gene>
    <name evidence="6" type="ORF">V6N12_048692</name>
</gene>
<keyword evidence="4" id="KW-0472">Membrane</keyword>
<dbReference type="InterPro" id="IPR003782">
    <property type="entry name" value="SCO1/SenC"/>
</dbReference>
<keyword evidence="4" id="KW-1133">Transmembrane helix</keyword>
<dbReference type="Proteomes" id="UP001472677">
    <property type="component" value="Unassembled WGS sequence"/>
</dbReference>
<evidence type="ECO:0000256" key="2">
    <source>
        <dbReference type="ARBA" id="ARBA00023008"/>
    </source>
</evidence>
<feature type="domain" description="Thioredoxin" evidence="5">
    <location>
        <begin position="195"/>
        <end position="360"/>
    </location>
</feature>
<proteinExistence type="inferred from homology"/>
<organism evidence="6 7">
    <name type="scientific">Hibiscus sabdariffa</name>
    <name type="common">roselle</name>
    <dbReference type="NCBI Taxonomy" id="183260"/>
    <lineage>
        <taxon>Eukaryota</taxon>
        <taxon>Viridiplantae</taxon>
        <taxon>Streptophyta</taxon>
        <taxon>Embryophyta</taxon>
        <taxon>Tracheophyta</taxon>
        <taxon>Spermatophyta</taxon>
        <taxon>Magnoliopsida</taxon>
        <taxon>eudicotyledons</taxon>
        <taxon>Gunneridae</taxon>
        <taxon>Pentapetalae</taxon>
        <taxon>rosids</taxon>
        <taxon>malvids</taxon>
        <taxon>Malvales</taxon>
        <taxon>Malvaceae</taxon>
        <taxon>Malvoideae</taxon>
        <taxon>Hibiscus</taxon>
    </lineage>
</organism>
<dbReference type="EMBL" id="JBBPBM010000013">
    <property type="protein sequence ID" value="KAK8561628.1"/>
    <property type="molecule type" value="Genomic_DNA"/>
</dbReference>
<evidence type="ECO:0000256" key="4">
    <source>
        <dbReference type="SAM" id="Phobius"/>
    </source>
</evidence>
<evidence type="ECO:0000256" key="3">
    <source>
        <dbReference type="SAM" id="MobiDB-lite"/>
    </source>
</evidence>
<keyword evidence="7" id="KW-1185">Reference proteome</keyword>
<protein>
    <recommendedName>
        <fullName evidence="5">Thioredoxin domain-containing protein</fullName>
    </recommendedName>
</protein>
<comment type="similarity">
    <text evidence="1">Belongs to the SCO1/2 family.</text>
</comment>
<dbReference type="PANTHER" id="PTHR12151">
    <property type="entry name" value="ELECTRON TRANSPORT PROTIN SCO1/SENC FAMILY MEMBER"/>
    <property type="match status" value="1"/>
</dbReference>
<evidence type="ECO:0000256" key="1">
    <source>
        <dbReference type="ARBA" id="ARBA00010996"/>
    </source>
</evidence>
<sequence length="363" mass="39946">MVQNTSSGQLIPDSEPIGSDVPGHCNFAKPLAPAGFNTMATALWRSASRLRNVHRCLHARSLSQFRSPIPSLTTIADSFHAPSLPPLRPVIPVGAEFKSLGIYSRYLSNSTTAPNENQEKSSSSSKTNSEETQNTGDSQQSGGAAGKPVRGGPVSWLSFLLLLVTGIGIILYYDNLKKRHIEEISNASKAVKEGPSAGKAAIGGPFSLINDEGKRVTEKDFMGKWSLVYFGFTHCPDICPDELQKLAAAIDKIKEKAGIEVVPVFISVDPERDTVEQVHEYVKEFHPKLVGLTGSPEEIKKVARSYRVYYMKTAEEDSDYLVDHSIVMYLMDPKMEFVKFFGKNNDIDSLTDGVIKEIKQHKK</sequence>
<dbReference type="Pfam" id="PF02630">
    <property type="entry name" value="SCO1-SenC"/>
    <property type="match status" value="1"/>
</dbReference>
<dbReference type="InterPro" id="IPR036249">
    <property type="entry name" value="Thioredoxin-like_sf"/>
</dbReference>
<evidence type="ECO:0000313" key="6">
    <source>
        <dbReference type="EMBL" id="KAK8561628.1"/>
    </source>
</evidence>
<dbReference type="PANTHER" id="PTHR12151:SF5">
    <property type="entry name" value="AT19154P"/>
    <property type="match status" value="1"/>
</dbReference>
<evidence type="ECO:0000259" key="5">
    <source>
        <dbReference type="PROSITE" id="PS51352"/>
    </source>
</evidence>